<gene>
    <name evidence="1" type="ORF">N7530_012180</name>
</gene>
<dbReference type="AlphaFoldDB" id="A0A9W9WF37"/>
<sequence length="108" mass="11591">MARLGLLGDHDHPIMRTSISPSVLAKAGCFRVTINIGRAIAIASVDTEPRGSRLYGYVDAAVNDGSPQYTFVDIPAVAAGRPVRAHHHKRWAELSGLANEFHPAGMMS</sequence>
<protein>
    <submittedName>
        <fullName evidence="1">Uncharacterized protein</fullName>
    </submittedName>
</protein>
<evidence type="ECO:0000313" key="1">
    <source>
        <dbReference type="EMBL" id="KAJ5456906.1"/>
    </source>
</evidence>
<reference evidence="1" key="1">
    <citation type="submission" date="2022-12" db="EMBL/GenBank/DDBJ databases">
        <authorList>
            <person name="Petersen C."/>
        </authorList>
    </citation>
    <scope>NUCLEOTIDE SEQUENCE</scope>
    <source>
        <strain evidence="1">IBT 17660</strain>
    </source>
</reference>
<name>A0A9W9WF37_9EURO</name>
<accession>A0A9W9WF37</accession>
<comment type="caution">
    <text evidence="1">The sequence shown here is derived from an EMBL/GenBank/DDBJ whole genome shotgun (WGS) entry which is preliminary data.</text>
</comment>
<dbReference type="Proteomes" id="UP001147760">
    <property type="component" value="Unassembled WGS sequence"/>
</dbReference>
<proteinExistence type="predicted"/>
<dbReference type="EMBL" id="JAPWDO010000009">
    <property type="protein sequence ID" value="KAJ5456906.1"/>
    <property type="molecule type" value="Genomic_DNA"/>
</dbReference>
<evidence type="ECO:0000313" key="2">
    <source>
        <dbReference type="Proteomes" id="UP001147760"/>
    </source>
</evidence>
<reference evidence="1" key="2">
    <citation type="journal article" date="2023" name="IMA Fungus">
        <title>Comparative genomic study of the Penicillium genus elucidates a diverse pangenome and 15 lateral gene transfer events.</title>
        <authorList>
            <person name="Petersen C."/>
            <person name="Sorensen T."/>
            <person name="Nielsen M.R."/>
            <person name="Sondergaard T.E."/>
            <person name="Sorensen J.L."/>
            <person name="Fitzpatrick D.A."/>
            <person name="Frisvad J.C."/>
            <person name="Nielsen K.L."/>
        </authorList>
    </citation>
    <scope>NUCLEOTIDE SEQUENCE</scope>
    <source>
        <strain evidence="1">IBT 17660</strain>
    </source>
</reference>
<organism evidence="1 2">
    <name type="scientific">Penicillium desertorum</name>
    <dbReference type="NCBI Taxonomy" id="1303715"/>
    <lineage>
        <taxon>Eukaryota</taxon>
        <taxon>Fungi</taxon>
        <taxon>Dikarya</taxon>
        <taxon>Ascomycota</taxon>
        <taxon>Pezizomycotina</taxon>
        <taxon>Eurotiomycetes</taxon>
        <taxon>Eurotiomycetidae</taxon>
        <taxon>Eurotiales</taxon>
        <taxon>Aspergillaceae</taxon>
        <taxon>Penicillium</taxon>
    </lineage>
</organism>
<keyword evidence="2" id="KW-1185">Reference proteome</keyword>